<sequence>MPHQKRSNLQSAAESFCNAFASQKPLDEIFNHFSSRYEISAHEHGLKQLAPFLGREYTGEKGVKEYFETLAKYLSYENMKFSTYVVDAAENRVSVRGQATFTWTSTGQSWDEIFTYVLAFDEDGKVVKYEVWADSGAAYLASKGQLDELRKG</sequence>
<gene>
    <name evidence="1" type="ORF">OHC33_000037</name>
</gene>
<organism evidence="1 2">
    <name type="scientific">Knufia fluminis</name>
    <dbReference type="NCBI Taxonomy" id="191047"/>
    <lineage>
        <taxon>Eukaryota</taxon>
        <taxon>Fungi</taxon>
        <taxon>Dikarya</taxon>
        <taxon>Ascomycota</taxon>
        <taxon>Pezizomycotina</taxon>
        <taxon>Eurotiomycetes</taxon>
        <taxon>Chaetothyriomycetidae</taxon>
        <taxon>Chaetothyriales</taxon>
        <taxon>Trichomeriaceae</taxon>
        <taxon>Knufia</taxon>
    </lineage>
</organism>
<dbReference type="AlphaFoldDB" id="A0AAN8FGL3"/>
<protein>
    <recommendedName>
        <fullName evidence="3">Transcription elongation factor S-II</fullName>
    </recommendedName>
</protein>
<dbReference type="SUPFAM" id="SSF54427">
    <property type="entry name" value="NTF2-like"/>
    <property type="match status" value="1"/>
</dbReference>
<evidence type="ECO:0008006" key="3">
    <source>
        <dbReference type="Google" id="ProtNLM"/>
    </source>
</evidence>
<comment type="caution">
    <text evidence="1">The sequence shown here is derived from an EMBL/GenBank/DDBJ whole genome shotgun (WGS) entry which is preliminary data.</text>
</comment>
<reference evidence="1 2" key="1">
    <citation type="submission" date="2022-12" db="EMBL/GenBank/DDBJ databases">
        <title>Genomic features and morphological characterization of a novel Knufia sp. strain isolated from spacecraft assembly facility.</title>
        <authorList>
            <person name="Teixeira M."/>
            <person name="Chander A.M."/>
            <person name="Stajich J.E."/>
            <person name="Venkateswaran K."/>
        </authorList>
    </citation>
    <scope>NUCLEOTIDE SEQUENCE [LARGE SCALE GENOMIC DNA]</scope>
    <source>
        <strain evidence="1 2">FJI-L2-BK-P2</strain>
    </source>
</reference>
<dbReference type="Gene3D" id="3.10.450.50">
    <property type="match status" value="1"/>
</dbReference>
<dbReference type="InterPro" id="IPR032710">
    <property type="entry name" value="NTF2-like_dom_sf"/>
</dbReference>
<proteinExistence type="predicted"/>
<accession>A0AAN8FGL3</accession>
<dbReference type="Proteomes" id="UP001316803">
    <property type="component" value="Unassembled WGS sequence"/>
</dbReference>
<keyword evidence="2" id="KW-1185">Reference proteome</keyword>
<name>A0AAN8FGL3_9EURO</name>
<dbReference type="EMBL" id="JAKLMC020000001">
    <property type="protein sequence ID" value="KAK5958196.1"/>
    <property type="molecule type" value="Genomic_DNA"/>
</dbReference>
<evidence type="ECO:0000313" key="2">
    <source>
        <dbReference type="Proteomes" id="UP001316803"/>
    </source>
</evidence>
<evidence type="ECO:0000313" key="1">
    <source>
        <dbReference type="EMBL" id="KAK5958196.1"/>
    </source>
</evidence>